<dbReference type="Proteomes" id="UP001497680">
    <property type="component" value="Unassembled WGS sequence"/>
</dbReference>
<proteinExistence type="predicted"/>
<name>A0ACC0DMU4_9PEZI</name>
<organism evidence="1 2">
    <name type="scientific">Hypoxylon rubiginosum</name>
    <dbReference type="NCBI Taxonomy" id="110542"/>
    <lineage>
        <taxon>Eukaryota</taxon>
        <taxon>Fungi</taxon>
        <taxon>Dikarya</taxon>
        <taxon>Ascomycota</taxon>
        <taxon>Pezizomycotina</taxon>
        <taxon>Sordariomycetes</taxon>
        <taxon>Xylariomycetidae</taxon>
        <taxon>Xylariales</taxon>
        <taxon>Hypoxylaceae</taxon>
        <taxon>Hypoxylon</taxon>
    </lineage>
</organism>
<protein>
    <submittedName>
        <fullName evidence="1">Uncharacterized protein</fullName>
    </submittedName>
</protein>
<accession>A0ACC0DMU4</accession>
<gene>
    <name evidence="1" type="ORF">F4821DRAFT_5376</name>
</gene>
<sequence length="333" mass="38401">MGFYSFLRDDRFVAASLGLGTVGFLLAMRSILEYYRDEAEIKPTPPKTQYITQDTEDSLGLTTLESLLSHYNFAIRDTALKIVVGRAVNDSSAVYHLLWGITRTDYEERMEALRALSFAMQDKDAFQEPLSALNNPKAYSALVRSLELCLDDAEHEKLDDPLYDEYYLRDIGERRCLMLVSQLVHIYGVDKFIEAGFVERWLAKQPWGNDDEERQKNFAAYMERRKNRISDICFHLKTCKAGRKALFKAKLTPKSRRGKLERTDQIKVVLEISMTNEDGLEGPSQAEHVPRVNDQTVEEQRLRRRHREAMVLNDGTHSLGRSDIIEREHDSNS</sequence>
<reference evidence="1 2" key="1">
    <citation type="journal article" date="2022" name="New Phytol.">
        <title>Ecological generalism drives hyperdiversity of secondary metabolite gene clusters in xylarialean endophytes.</title>
        <authorList>
            <person name="Franco M.E.E."/>
            <person name="Wisecaver J.H."/>
            <person name="Arnold A.E."/>
            <person name="Ju Y.M."/>
            <person name="Slot J.C."/>
            <person name="Ahrendt S."/>
            <person name="Moore L.P."/>
            <person name="Eastman K.E."/>
            <person name="Scott K."/>
            <person name="Konkel Z."/>
            <person name="Mondo S.J."/>
            <person name="Kuo A."/>
            <person name="Hayes R.D."/>
            <person name="Haridas S."/>
            <person name="Andreopoulos B."/>
            <person name="Riley R."/>
            <person name="LaButti K."/>
            <person name="Pangilinan J."/>
            <person name="Lipzen A."/>
            <person name="Amirebrahimi M."/>
            <person name="Yan J."/>
            <person name="Adam C."/>
            <person name="Keymanesh K."/>
            <person name="Ng V."/>
            <person name="Louie K."/>
            <person name="Northen T."/>
            <person name="Drula E."/>
            <person name="Henrissat B."/>
            <person name="Hsieh H.M."/>
            <person name="Youens-Clark K."/>
            <person name="Lutzoni F."/>
            <person name="Miadlikowska J."/>
            <person name="Eastwood D.C."/>
            <person name="Hamelin R.C."/>
            <person name="Grigoriev I.V."/>
            <person name="U'Ren J.M."/>
        </authorList>
    </citation>
    <scope>NUCLEOTIDE SEQUENCE [LARGE SCALE GENOMIC DNA]</scope>
    <source>
        <strain evidence="1 2">ER1909</strain>
    </source>
</reference>
<comment type="caution">
    <text evidence="1">The sequence shown here is derived from an EMBL/GenBank/DDBJ whole genome shotgun (WGS) entry which is preliminary data.</text>
</comment>
<keyword evidence="2" id="KW-1185">Reference proteome</keyword>
<evidence type="ECO:0000313" key="1">
    <source>
        <dbReference type="EMBL" id="KAI6093806.1"/>
    </source>
</evidence>
<dbReference type="EMBL" id="MU394280">
    <property type="protein sequence ID" value="KAI6093806.1"/>
    <property type="molecule type" value="Genomic_DNA"/>
</dbReference>
<evidence type="ECO:0000313" key="2">
    <source>
        <dbReference type="Proteomes" id="UP001497680"/>
    </source>
</evidence>